<dbReference type="RefSeq" id="WP_013525078.1">
    <property type="nucleotide sequence ID" value="NZ_CP088148.1"/>
</dbReference>
<evidence type="ECO:0000313" key="2">
    <source>
        <dbReference type="Proteomes" id="UP001060070"/>
    </source>
</evidence>
<keyword evidence="1" id="KW-0614">Plasmid</keyword>
<dbReference type="EMBL" id="CP088148">
    <property type="protein sequence ID" value="UTU55047.1"/>
    <property type="molecule type" value="Genomic_DNA"/>
</dbReference>
<evidence type="ECO:0000313" key="1">
    <source>
        <dbReference type="EMBL" id="UTU55047.1"/>
    </source>
</evidence>
<accession>A0AB38TKQ8</accession>
<sequence length="87" mass="9741">MTILFEPLDSDYHKRSVLYHATRLSMLHDRMLMRFDKVDEAADKVEAAAAVLVDITHGSALDAFQNSVLRNSSADFLQMETGQTLGL</sequence>
<reference evidence="1 2" key="1">
    <citation type="journal article" date="2022" name="Microbiol. Resour. Announc.">
        <title>Complete Genome Sequence of Mesorhizobium ciceri Strain R30, a Rhizobium Used as a Commercial Inoculant for Chickpea in Argentina.</title>
        <authorList>
            <person name="Foresto E."/>
            <person name="Revale S."/>
            <person name="Primo E."/>
            <person name="Nievas F."/>
            <person name="Carezzano E."/>
            <person name="Puente M."/>
            <person name="Alzari P."/>
            <person name="Mart M."/>
            <person name="Ben-Assaya M."/>
            <person name="Mornico D."/>
            <person name="Santoro M."/>
            <person name="Mart F."/>
            <person name="Giordano W."/>
            <person name="Bogino P."/>
        </authorList>
    </citation>
    <scope>NUCLEOTIDE SEQUENCE [LARGE SCALE GENOMIC DNA]</scope>
    <source>
        <strain evidence="1 2">R30</strain>
    </source>
</reference>
<dbReference type="GeneID" id="91564721"/>
<organism evidence="1 2">
    <name type="scientific">Mesorhizobium ciceri</name>
    <dbReference type="NCBI Taxonomy" id="39645"/>
    <lineage>
        <taxon>Bacteria</taxon>
        <taxon>Pseudomonadati</taxon>
        <taxon>Pseudomonadota</taxon>
        <taxon>Alphaproteobacteria</taxon>
        <taxon>Hyphomicrobiales</taxon>
        <taxon>Phyllobacteriaceae</taxon>
        <taxon>Mesorhizobium</taxon>
    </lineage>
</organism>
<keyword evidence="2" id="KW-1185">Reference proteome</keyword>
<name>A0AB38TKQ8_9HYPH</name>
<geneLocation type="plasmid" evidence="1 2">
    <name>unnamed</name>
</geneLocation>
<proteinExistence type="predicted"/>
<protein>
    <submittedName>
        <fullName evidence="1">Uncharacterized protein</fullName>
    </submittedName>
</protein>
<dbReference type="Proteomes" id="UP001060070">
    <property type="component" value="Plasmid unnamed"/>
</dbReference>
<dbReference type="AlphaFoldDB" id="A0AB38TKQ8"/>
<gene>
    <name evidence="1" type="ORF">LRP29_32415</name>
</gene>